<organism evidence="1 2">
    <name type="scientific">Dyadobacter psychrophilus</name>
    <dbReference type="NCBI Taxonomy" id="651661"/>
    <lineage>
        <taxon>Bacteria</taxon>
        <taxon>Pseudomonadati</taxon>
        <taxon>Bacteroidota</taxon>
        <taxon>Cytophagia</taxon>
        <taxon>Cytophagales</taxon>
        <taxon>Spirosomataceae</taxon>
        <taxon>Dyadobacter</taxon>
    </lineage>
</organism>
<keyword evidence="2" id="KW-1185">Reference proteome</keyword>
<dbReference type="AlphaFoldDB" id="A0A1T5H4L4"/>
<sequence>MPYIKTVRGFNPAFGENCWLAENATVVGDVVMGSHCTVWFNAVVRGDVNSIRIGNYSNIQDGAVIHCTYQRFATTIGSYVSVAHNAIVHGCTIEDHVLIGMGAIVMDGAVIGTGSIVAAGAIVTQGTKVPPGTIYAGNPAKYLKDVSTELNAAIDRTANNYITYSGWFREEEGK</sequence>
<dbReference type="PANTHER" id="PTHR13061">
    <property type="entry name" value="DYNACTIN SUBUNIT P25"/>
    <property type="match status" value="1"/>
</dbReference>
<gene>
    <name evidence="1" type="ORF">SAMN05660293_04880</name>
</gene>
<evidence type="ECO:0000313" key="1">
    <source>
        <dbReference type="EMBL" id="SKC15596.1"/>
    </source>
</evidence>
<dbReference type="GO" id="GO:0016740">
    <property type="term" value="F:transferase activity"/>
    <property type="evidence" value="ECO:0007669"/>
    <property type="project" value="UniProtKB-KW"/>
</dbReference>
<dbReference type="PANTHER" id="PTHR13061:SF29">
    <property type="entry name" value="GAMMA CARBONIC ANHYDRASE-LIKE 1, MITOCHONDRIAL-RELATED"/>
    <property type="match status" value="1"/>
</dbReference>
<dbReference type="RefSeq" id="WP_082217330.1">
    <property type="nucleotide sequence ID" value="NZ_FUZA01000008.1"/>
</dbReference>
<reference evidence="2" key="1">
    <citation type="submission" date="2017-02" db="EMBL/GenBank/DDBJ databases">
        <authorList>
            <person name="Varghese N."/>
            <person name="Submissions S."/>
        </authorList>
    </citation>
    <scope>NUCLEOTIDE SEQUENCE [LARGE SCALE GENOMIC DNA]</scope>
    <source>
        <strain evidence="2">DSM 22270</strain>
    </source>
</reference>
<dbReference type="Proteomes" id="UP000190897">
    <property type="component" value="Unassembled WGS sequence"/>
</dbReference>
<dbReference type="InterPro" id="IPR011004">
    <property type="entry name" value="Trimer_LpxA-like_sf"/>
</dbReference>
<evidence type="ECO:0000313" key="2">
    <source>
        <dbReference type="Proteomes" id="UP000190897"/>
    </source>
</evidence>
<keyword evidence="1" id="KW-0808">Transferase</keyword>
<dbReference type="Gene3D" id="2.160.10.10">
    <property type="entry name" value="Hexapeptide repeat proteins"/>
    <property type="match status" value="1"/>
</dbReference>
<name>A0A1T5H4L4_9BACT</name>
<dbReference type="InterPro" id="IPR047324">
    <property type="entry name" value="LbH_gamma_CA-like"/>
</dbReference>
<proteinExistence type="predicted"/>
<protein>
    <submittedName>
        <fullName evidence="1">Carbonic anhydrase or acetyltransferase, isoleucine patch superfamily</fullName>
    </submittedName>
</protein>
<dbReference type="OrthoDB" id="9803036at2"/>
<dbReference type="SUPFAM" id="SSF51161">
    <property type="entry name" value="Trimeric LpxA-like enzymes"/>
    <property type="match status" value="1"/>
</dbReference>
<dbReference type="InterPro" id="IPR050484">
    <property type="entry name" value="Transf_Hexapept/Carb_Anhydrase"/>
</dbReference>
<dbReference type="EMBL" id="FUZA01000008">
    <property type="protein sequence ID" value="SKC15596.1"/>
    <property type="molecule type" value="Genomic_DNA"/>
</dbReference>
<dbReference type="CDD" id="cd04645">
    <property type="entry name" value="LbH_gamma_CA_like"/>
    <property type="match status" value="1"/>
</dbReference>
<dbReference type="STRING" id="651661.SAMN05660293_04880"/>
<dbReference type="Pfam" id="PF00132">
    <property type="entry name" value="Hexapep"/>
    <property type="match status" value="2"/>
</dbReference>
<accession>A0A1T5H4L4</accession>
<dbReference type="InterPro" id="IPR001451">
    <property type="entry name" value="Hexapep"/>
</dbReference>